<evidence type="ECO:0000256" key="1">
    <source>
        <dbReference type="ARBA" id="ARBA00004240"/>
    </source>
</evidence>
<dbReference type="InParanoid" id="A0A7M7NUS5"/>
<evidence type="ECO:0000256" key="11">
    <source>
        <dbReference type="PIRNR" id="PIRNR038922"/>
    </source>
</evidence>
<dbReference type="OMA" id="NDMKVLA"/>
<evidence type="ECO:0000256" key="2">
    <source>
        <dbReference type="ARBA" id="ARBA00004496"/>
    </source>
</evidence>
<dbReference type="KEGG" id="spu:592455"/>
<dbReference type="GeneID" id="592455"/>
<dbReference type="InterPro" id="IPR011990">
    <property type="entry name" value="TPR-like_helical_dom_sf"/>
</dbReference>
<evidence type="ECO:0000313" key="16">
    <source>
        <dbReference type="Proteomes" id="UP000007110"/>
    </source>
</evidence>
<dbReference type="SUPFAM" id="SSF48452">
    <property type="entry name" value="TPR-like"/>
    <property type="match status" value="2"/>
</dbReference>
<dbReference type="Proteomes" id="UP000007110">
    <property type="component" value="Unassembled WGS sequence"/>
</dbReference>
<dbReference type="InterPro" id="IPR026270">
    <property type="entry name" value="SRP72"/>
</dbReference>
<evidence type="ECO:0000256" key="4">
    <source>
        <dbReference type="ARBA" id="ARBA00018350"/>
    </source>
</evidence>
<dbReference type="PANTHER" id="PTHR14094:SF9">
    <property type="entry name" value="SIGNAL RECOGNITION PARTICLE SUBUNIT SRP72"/>
    <property type="match status" value="1"/>
</dbReference>
<comment type="subcellular location">
    <subcellularLocation>
        <location evidence="2 11">Cytoplasm</location>
    </subcellularLocation>
    <subcellularLocation>
        <location evidence="1">Endoplasmic reticulum</location>
    </subcellularLocation>
</comment>
<evidence type="ECO:0000256" key="10">
    <source>
        <dbReference type="ARBA" id="ARBA00023274"/>
    </source>
</evidence>
<protein>
    <recommendedName>
        <fullName evidence="4 11">Signal recognition particle subunit SRP72</fullName>
    </recommendedName>
</protein>
<name>A0A7M7NUS5_STRPU</name>
<dbReference type="AlphaFoldDB" id="A0A7M7NUS5"/>
<keyword evidence="10 11" id="KW-0687">Ribonucleoprotein</keyword>
<dbReference type="GO" id="GO:0006614">
    <property type="term" value="P:SRP-dependent cotranslational protein targeting to membrane"/>
    <property type="evidence" value="ECO:0000318"/>
    <property type="project" value="GO_Central"/>
</dbReference>
<dbReference type="Pfam" id="PF17004">
    <property type="entry name" value="SRP_TPR_like"/>
    <property type="match status" value="1"/>
</dbReference>
<keyword evidence="7" id="KW-0802">TPR repeat</keyword>
<feature type="compositionally biased region" description="Low complexity" evidence="13">
    <location>
        <begin position="642"/>
        <end position="670"/>
    </location>
</feature>
<accession>A0A7M7NUS5</accession>
<dbReference type="InterPro" id="IPR019734">
    <property type="entry name" value="TPR_rpt"/>
</dbReference>
<dbReference type="FunFam" id="1.25.40.10:FF:000191">
    <property type="entry name" value="Signal recognition particle subunit SRP72"/>
    <property type="match status" value="1"/>
</dbReference>
<comment type="function">
    <text evidence="11">Component of the signal recognition particle (SRP) complex, a ribonucleoprotein complex that mediates the cotranslational targeting of secretory and membrane proteins to the endoplasmic reticulum (ER).</text>
</comment>
<dbReference type="EnsemblMetazoa" id="XM_030986190">
    <property type="protein sequence ID" value="XP_030842050"/>
    <property type="gene ID" value="LOC592455"/>
</dbReference>
<evidence type="ECO:0000256" key="3">
    <source>
        <dbReference type="ARBA" id="ARBA00007676"/>
    </source>
</evidence>
<dbReference type="GO" id="GO:0005786">
    <property type="term" value="C:signal recognition particle, endoplasmic reticulum targeting"/>
    <property type="evidence" value="ECO:0000318"/>
    <property type="project" value="GO_Central"/>
</dbReference>
<evidence type="ECO:0000256" key="5">
    <source>
        <dbReference type="ARBA" id="ARBA00022490"/>
    </source>
</evidence>
<feature type="compositionally biased region" description="Basic and acidic residues" evidence="13">
    <location>
        <begin position="588"/>
        <end position="600"/>
    </location>
</feature>
<dbReference type="InterPro" id="IPR013699">
    <property type="entry name" value="Signal_recog_part_SRP72_RNA-bd"/>
</dbReference>
<dbReference type="FunFam" id="1.25.40.10:FF:000062">
    <property type="entry name" value="Signal recognition particle subunit SRP72"/>
    <property type="match status" value="1"/>
</dbReference>
<dbReference type="CTD" id="6731"/>
<evidence type="ECO:0000256" key="6">
    <source>
        <dbReference type="ARBA" id="ARBA00022737"/>
    </source>
</evidence>
<evidence type="ECO:0000256" key="13">
    <source>
        <dbReference type="SAM" id="MobiDB-lite"/>
    </source>
</evidence>
<keyword evidence="5 11" id="KW-0963">Cytoplasm</keyword>
<feature type="compositionally biased region" description="Basic residues" evidence="13">
    <location>
        <begin position="567"/>
        <end position="576"/>
    </location>
</feature>
<reference evidence="15" key="2">
    <citation type="submission" date="2021-01" db="UniProtKB">
        <authorList>
            <consortium name="EnsemblMetazoa"/>
        </authorList>
    </citation>
    <scope>IDENTIFICATION</scope>
</reference>
<proteinExistence type="inferred from homology"/>
<feature type="coiled-coil region" evidence="12">
    <location>
        <begin position="209"/>
        <end position="236"/>
    </location>
</feature>
<reference evidence="16" key="1">
    <citation type="submission" date="2015-02" db="EMBL/GenBank/DDBJ databases">
        <title>Genome sequencing for Strongylocentrotus purpuratus.</title>
        <authorList>
            <person name="Murali S."/>
            <person name="Liu Y."/>
            <person name="Vee V."/>
            <person name="English A."/>
            <person name="Wang M."/>
            <person name="Skinner E."/>
            <person name="Han Y."/>
            <person name="Muzny D.M."/>
            <person name="Worley K.C."/>
            <person name="Gibbs R.A."/>
        </authorList>
    </citation>
    <scope>NUCLEOTIDE SEQUENCE</scope>
</reference>
<evidence type="ECO:0000256" key="12">
    <source>
        <dbReference type="SAM" id="Coils"/>
    </source>
</evidence>
<dbReference type="GO" id="GO:0005783">
    <property type="term" value="C:endoplasmic reticulum"/>
    <property type="evidence" value="ECO:0007669"/>
    <property type="project" value="UniProtKB-SubCell"/>
</dbReference>
<evidence type="ECO:0000259" key="14">
    <source>
        <dbReference type="Pfam" id="PF08492"/>
    </source>
</evidence>
<evidence type="ECO:0000256" key="9">
    <source>
        <dbReference type="ARBA" id="ARBA00023135"/>
    </source>
</evidence>
<dbReference type="RefSeq" id="XP_030842050.1">
    <property type="nucleotide sequence ID" value="XM_030986190.1"/>
</dbReference>
<dbReference type="PIRSF" id="PIRSF038922">
    <property type="entry name" value="SRP72"/>
    <property type="match status" value="1"/>
</dbReference>
<dbReference type="Pfam" id="PF08492">
    <property type="entry name" value="SRP72"/>
    <property type="match status" value="1"/>
</dbReference>
<keyword evidence="12" id="KW-0175">Coiled coil</keyword>
<dbReference type="Gene3D" id="1.25.40.10">
    <property type="entry name" value="Tetratricopeptide repeat domain"/>
    <property type="match status" value="2"/>
</dbReference>
<comment type="similarity">
    <text evidence="3 11">Belongs to the SRP72 family.</text>
</comment>
<feature type="region of interest" description="Disordered" evidence="13">
    <location>
        <begin position="543"/>
        <end position="683"/>
    </location>
</feature>
<keyword evidence="8" id="KW-0256">Endoplasmic reticulum</keyword>
<dbReference type="PANTHER" id="PTHR14094">
    <property type="entry name" value="SIGNAL RECOGNITION PARTICLE 72"/>
    <property type="match status" value="1"/>
</dbReference>
<feature type="domain" description="Signal recognition particle SRP72 subunit RNA-binding" evidence="14">
    <location>
        <begin position="551"/>
        <end position="602"/>
    </location>
</feature>
<dbReference type="SMART" id="SM00028">
    <property type="entry name" value="TPR"/>
    <property type="match status" value="3"/>
</dbReference>
<evidence type="ECO:0000256" key="7">
    <source>
        <dbReference type="ARBA" id="ARBA00022803"/>
    </source>
</evidence>
<evidence type="ECO:0000256" key="8">
    <source>
        <dbReference type="ARBA" id="ARBA00022824"/>
    </source>
</evidence>
<feature type="compositionally biased region" description="Basic residues" evidence="13">
    <location>
        <begin position="671"/>
        <end position="683"/>
    </location>
</feature>
<dbReference type="GO" id="GO:0008312">
    <property type="term" value="F:7S RNA binding"/>
    <property type="evidence" value="ECO:0000318"/>
    <property type="project" value="GO_Central"/>
</dbReference>
<sequence>MLYDTKRSEGKGKSTFKMSKQKAPEVNLANLYHELNKFAQNADYTNPRALNVANKILKANRGDETAFKCKIVCLIHQSQFQIAVKEIVNNPNLASGLSFEKAYCQYRLNKISEALSTIRNVSDPSPKLQELLGQVLYRLEQYSECVGVYKNLIKNTSDDYEEERQTNLSAVIAGLKLWENKDVEDPGLADDTWELNFNRACLLIGQANYPEALQRLVQAEQLCREMMEEDDDVEAELGVIHVQRAYVLQLQGKNDEALKLYNQVVKARPSDIGLMAVASANIISLNKEQNVFDSKKKVKATTVPGLENKLTKGQKSLMVYNRFLLLLYTNQFAQCSKLLATLKPQDYGEEMLCLLQASLLCRQKQIPKAVQAIQEYVNSHDGVGLPTQLTVAQLLLLQGNIGKACDVLQSLNLSSYKPAIVSTLVALYMGMEDGESAIRVLDEAVNWYKEHGGSQSELNILLRENTAFKLKTGQSEAATSMLEDLRRSNPGDIKTLAQLISAYSKFDPKRAQELSKELPSVAQLSADVDVDVLENTPLTLSTRQLRRGGKADAEKTGAVASVEEMKKKRKRKRKPLLPKNFDSSVAPDPERWLPMRERSHFKGKRRRDKKGGGVGKGTQGATAGTGEMDASKPSSVPNSPRPGSQTSSNTGSPSPGNPAPRQQKPASAASKKGKPKKKRGGKW</sequence>
<evidence type="ECO:0000313" key="15">
    <source>
        <dbReference type="EnsemblMetazoa" id="XP_030842050"/>
    </source>
</evidence>
<keyword evidence="9 11" id="KW-0733">Signal recognition particle</keyword>
<dbReference type="OrthoDB" id="5421607at2759"/>
<keyword evidence="16" id="KW-1185">Reference proteome</keyword>
<organism evidence="15 16">
    <name type="scientific">Strongylocentrotus purpuratus</name>
    <name type="common">Purple sea urchin</name>
    <dbReference type="NCBI Taxonomy" id="7668"/>
    <lineage>
        <taxon>Eukaryota</taxon>
        <taxon>Metazoa</taxon>
        <taxon>Echinodermata</taxon>
        <taxon>Eleutherozoa</taxon>
        <taxon>Echinozoa</taxon>
        <taxon>Echinoidea</taxon>
        <taxon>Euechinoidea</taxon>
        <taxon>Echinacea</taxon>
        <taxon>Camarodonta</taxon>
        <taxon>Echinidea</taxon>
        <taxon>Strongylocentrotidae</taxon>
        <taxon>Strongylocentrotus</taxon>
    </lineage>
</organism>
<dbReference type="InterPro" id="IPR031545">
    <property type="entry name" value="SRP72_TPR-like"/>
</dbReference>
<keyword evidence="6" id="KW-0677">Repeat</keyword>